<dbReference type="Gene3D" id="3.40.50.2000">
    <property type="entry name" value="Glycogen Phosphorylase B"/>
    <property type="match status" value="2"/>
</dbReference>
<proteinExistence type="predicted"/>
<evidence type="ECO:0000313" key="4">
    <source>
        <dbReference type="Proteomes" id="UP001147746"/>
    </source>
</evidence>
<dbReference type="Pfam" id="PF00201">
    <property type="entry name" value="UDPGT"/>
    <property type="match status" value="1"/>
</dbReference>
<evidence type="ECO:0000256" key="2">
    <source>
        <dbReference type="ARBA" id="ARBA00022679"/>
    </source>
</evidence>
<accession>A0A9W9PMK9</accession>
<dbReference type="CDD" id="cd03784">
    <property type="entry name" value="GT1_Gtf-like"/>
    <property type="match status" value="1"/>
</dbReference>
<dbReference type="SUPFAM" id="SSF53756">
    <property type="entry name" value="UDP-Glycosyltransferase/glycogen phosphorylase"/>
    <property type="match status" value="1"/>
</dbReference>
<dbReference type="EMBL" id="JAPZBO010000010">
    <property type="protein sequence ID" value="KAJ5299881.1"/>
    <property type="molecule type" value="Genomic_DNA"/>
</dbReference>
<dbReference type="GO" id="GO:0008194">
    <property type="term" value="F:UDP-glycosyltransferase activity"/>
    <property type="evidence" value="ECO:0007669"/>
    <property type="project" value="InterPro"/>
</dbReference>
<reference evidence="3" key="1">
    <citation type="submission" date="2022-12" db="EMBL/GenBank/DDBJ databases">
        <authorList>
            <person name="Petersen C."/>
        </authorList>
    </citation>
    <scope>NUCLEOTIDE SEQUENCE</scope>
    <source>
        <strain evidence="3">IBT 21472</strain>
    </source>
</reference>
<dbReference type="AlphaFoldDB" id="A0A9W9PMK9"/>
<organism evidence="3 4">
    <name type="scientific">Penicillium atrosanguineum</name>
    <dbReference type="NCBI Taxonomy" id="1132637"/>
    <lineage>
        <taxon>Eukaryota</taxon>
        <taxon>Fungi</taxon>
        <taxon>Dikarya</taxon>
        <taxon>Ascomycota</taxon>
        <taxon>Pezizomycotina</taxon>
        <taxon>Eurotiomycetes</taxon>
        <taxon>Eurotiomycetidae</taxon>
        <taxon>Eurotiales</taxon>
        <taxon>Aspergillaceae</taxon>
        <taxon>Penicillium</taxon>
    </lineage>
</organism>
<dbReference type="PANTHER" id="PTHR48043:SF145">
    <property type="entry name" value="FI06409P-RELATED"/>
    <property type="match status" value="1"/>
</dbReference>
<evidence type="ECO:0000256" key="1">
    <source>
        <dbReference type="ARBA" id="ARBA00022676"/>
    </source>
</evidence>
<evidence type="ECO:0000313" key="3">
    <source>
        <dbReference type="EMBL" id="KAJ5299881.1"/>
    </source>
</evidence>
<gene>
    <name evidence="3" type="ORF">N7476_011438</name>
</gene>
<keyword evidence="4" id="KW-1185">Reference proteome</keyword>
<evidence type="ECO:0008006" key="5">
    <source>
        <dbReference type="Google" id="ProtNLM"/>
    </source>
</evidence>
<name>A0A9W9PMK9_9EURO</name>
<sequence length="472" mass="52351">MSSHTGNVLFLTNSELGQCNVALAVAEEFLRRGDFNVHFASFSAAAPLVQELNSRVVDTDRSAEFHEIFGPSMTDLAVRSMVGLLYHPPGIKGATEGFNKVRNAMSNWKPTEYARAYRSCLEILEKVGPSVVVIDPILHVGLDACEKSTARQVILWPVPIKDVVVLNQPKAGVLWKYPVTGSGYPFPLPWNLVLSNIYLVARVGLALACAKSVSDKQDPEKAQEERSPFPLRNAYSKDTLNLTPAFPEMDFPFRVPNNVISCGPIVRLCQPLAVVDPELHEWLQKPTVLISLGSHVKPCEEVAVQMAKAIRKMLYEYPDMQVLWKLRYNWETSRTFQNVLGSHITAGSVLVTPWIQPDIMSVLETGQIVAYVHHGGANSYFEACKVGVPQVVLPQWLDTYDCATRVEWLGIGINGSRTSAPGIEATEFAQALIQILRDANMRVKANAMKNLCSKTEGRVMAHDQIIDFCSME</sequence>
<keyword evidence="2" id="KW-0808">Transferase</keyword>
<comment type="caution">
    <text evidence="3">The sequence shown here is derived from an EMBL/GenBank/DDBJ whole genome shotgun (WGS) entry which is preliminary data.</text>
</comment>
<keyword evidence="1" id="KW-0328">Glycosyltransferase</keyword>
<dbReference type="PANTHER" id="PTHR48043">
    <property type="entry name" value="EG:EG0003.4 PROTEIN-RELATED"/>
    <property type="match status" value="1"/>
</dbReference>
<dbReference type="InterPro" id="IPR050271">
    <property type="entry name" value="UDP-glycosyltransferase"/>
</dbReference>
<dbReference type="InterPro" id="IPR002213">
    <property type="entry name" value="UDP_glucos_trans"/>
</dbReference>
<reference evidence="3" key="2">
    <citation type="journal article" date="2023" name="IMA Fungus">
        <title>Comparative genomic study of the Penicillium genus elucidates a diverse pangenome and 15 lateral gene transfer events.</title>
        <authorList>
            <person name="Petersen C."/>
            <person name="Sorensen T."/>
            <person name="Nielsen M.R."/>
            <person name="Sondergaard T.E."/>
            <person name="Sorensen J.L."/>
            <person name="Fitzpatrick D.A."/>
            <person name="Frisvad J.C."/>
            <person name="Nielsen K.L."/>
        </authorList>
    </citation>
    <scope>NUCLEOTIDE SEQUENCE</scope>
    <source>
        <strain evidence="3">IBT 21472</strain>
    </source>
</reference>
<dbReference type="Proteomes" id="UP001147746">
    <property type="component" value="Unassembled WGS sequence"/>
</dbReference>
<protein>
    <recommendedName>
        <fullName evidence="5">UDP-glucoronosyl and UDP-glucosyl transferase family protein</fullName>
    </recommendedName>
</protein>